<evidence type="ECO:0000313" key="4">
    <source>
        <dbReference type="Proteomes" id="UP000325255"/>
    </source>
</evidence>
<keyword evidence="4" id="KW-1185">Reference proteome</keyword>
<dbReference type="OrthoDB" id="9765258at2"/>
<comment type="caution">
    <text evidence="3">The sequence shown here is derived from an EMBL/GenBank/DDBJ whole genome shotgun (WGS) entry which is preliminary data.</text>
</comment>
<gene>
    <name evidence="3" type="primary">tcuB</name>
    <name evidence="3" type="ORF">F1189_25580</name>
</gene>
<dbReference type="AlphaFoldDB" id="A0A5M6IMH0"/>
<dbReference type="EMBL" id="VWPK01000058">
    <property type="protein sequence ID" value="KAA5609147.1"/>
    <property type="molecule type" value="Genomic_DNA"/>
</dbReference>
<keyword evidence="2" id="KW-1133">Transmembrane helix</keyword>
<keyword evidence="2" id="KW-0812">Transmembrane</keyword>
<proteinExistence type="predicted"/>
<dbReference type="InterPro" id="IPR012830">
    <property type="entry name" value="Citrate_utilization_prot_B"/>
</dbReference>
<protein>
    <submittedName>
        <fullName evidence="3">Tricarballylate utilization 4Fe-4S protein TcuB</fullName>
    </submittedName>
</protein>
<feature type="transmembrane region" description="Helical" evidence="2">
    <location>
        <begin position="219"/>
        <end position="244"/>
    </location>
</feature>
<keyword evidence="2" id="KW-0472">Membrane</keyword>
<evidence type="ECO:0000256" key="1">
    <source>
        <dbReference type="SAM" id="MobiDB-lite"/>
    </source>
</evidence>
<name>A0A5M6IMH0_9PROT</name>
<feature type="transmembrane region" description="Helical" evidence="2">
    <location>
        <begin position="256"/>
        <end position="280"/>
    </location>
</feature>
<evidence type="ECO:0000256" key="2">
    <source>
        <dbReference type="SAM" id="Phobius"/>
    </source>
</evidence>
<feature type="region of interest" description="Disordered" evidence="1">
    <location>
        <begin position="366"/>
        <end position="390"/>
    </location>
</feature>
<dbReference type="SUPFAM" id="SSF103501">
    <property type="entry name" value="Respiratory nitrate reductase 1 gamma chain"/>
    <property type="match status" value="1"/>
</dbReference>
<accession>A0A5M6IMH0</accession>
<dbReference type="Proteomes" id="UP000325255">
    <property type="component" value="Unassembled WGS sequence"/>
</dbReference>
<feature type="compositionally biased region" description="Low complexity" evidence="1">
    <location>
        <begin position="381"/>
        <end position="390"/>
    </location>
</feature>
<feature type="transmembrane region" description="Helical" evidence="2">
    <location>
        <begin position="320"/>
        <end position="341"/>
    </location>
</feature>
<dbReference type="RefSeq" id="WP_150044208.1">
    <property type="nucleotide sequence ID" value="NZ_OW485601.1"/>
</dbReference>
<feature type="transmembrane region" description="Helical" evidence="2">
    <location>
        <begin position="103"/>
        <end position="123"/>
    </location>
</feature>
<reference evidence="3 4" key="1">
    <citation type="submission" date="2019-09" db="EMBL/GenBank/DDBJ databases">
        <title>Genome sequence of Rhodovastum atsumiense, a diverse member of the Acetobacteraceae family of non-sulfur purple photosynthetic bacteria.</title>
        <authorList>
            <person name="Meyer T."/>
            <person name="Kyndt J."/>
        </authorList>
    </citation>
    <scope>NUCLEOTIDE SEQUENCE [LARGE SCALE GENOMIC DNA]</scope>
    <source>
        <strain evidence="3 4">DSM 21279</strain>
    </source>
</reference>
<feature type="transmembrane region" description="Helical" evidence="2">
    <location>
        <begin position="292"/>
        <end position="314"/>
    </location>
</feature>
<evidence type="ECO:0000313" key="3">
    <source>
        <dbReference type="EMBL" id="KAA5609147.1"/>
    </source>
</evidence>
<dbReference type="InterPro" id="IPR036197">
    <property type="entry name" value="NarG-like_sf"/>
</dbReference>
<dbReference type="SUPFAM" id="SSF54862">
    <property type="entry name" value="4Fe-4S ferredoxins"/>
    <property type="match status" value="1"/>
</dbReference>
<sequence length="390" mass="41938">MPATEILAEAGRLMRICNACRYCEGLCAVFPSLQMKRDFPDGELTYLANLCHGCGACYFDCQYAPPHAFNVNVPRTLAQLRAGSYASCAWPPAMRRLFPRNGLVAGLVTALAVAAFILGFAAVHDPAILFGRHAGPGAFYALMPHQAMVGLFGAAFLYAVVAIGMGVRNFRRSLGPAPPASPPSGWLWQAIRDAGRLRHLEGGGMGCMNREGHPAGQRLFHHITLAGFLLCFAATGAATLLHYLLGRAAPYAWHDLPVLLGVSGGILLLVGPAGLFVAKARRDRDIRDASSLGMDIGFTAMLFLTSLSGMALVVLRHTALLGPLLALHLGVVFALFVMLPYGKFVHGIYRFVALIRYAQERTPIRQNVPALSRPDRPPSVSPDASPTARR</sequence>
<feature type="transmembrane region" description="Helical" evidence="2">
    <location>
        <begin position="143"/>
        <end position="167"/>
    </location>
</feature>
<organism evidence="3 4">
    <name type="scientific">Rhodovastum atsumiense</name>
    <dbReference type="NCBI Taxonomy" id="504468"/>
    <lineage>
        <taxon>Bacteria</taxon>
        <taxon>Pseudomonadati</taxon>
        <taxon>Pseudomonadota</taxon>
        <taxon>Alphaproteobacteria</taxon>
        <taxon>Acetobacterales</taxon>
        <taxon>Acetobacteraceae</taxon>
        <taxon>Rhodovastum</taxon>
    </lineage>
</organism>
<dbReference type="NCBIfam" id="TIGR02484">
    <property type="entry name" value="CitB"/>
    <property type="match status" value="1"/>
</dbReference>